<reference evidence="2" key="1">
    <citation type="submission" date="2011-12" db="EMBL/GenBank/DDBJ databases">
        <authorList>
            <consortium name="The Broad Institute Genome Sequencing Platform"/>
            <person name="Russ C."/>
            <person name="Tyler B."/>
            <person name="Panabieres F."/>
            <person name="Shan W."/>
            <person name="Tripathy S."/>
            <person name="Grunwald N."/>
            <person name="Machado M."/>
            <person name="Young S.K."/>
            <person name="Zeng Q."/>
            <person name="Gargeya S."/>
            <person name="Fitzgerald M."/>
            <person name="Haas B."/>
            <person name="Abouelleil A."/>
            <person name="Alvarado L."/>
            <person name="Arachchi H.M."/>
            <person name="Berlin A."/>
            <person name="Chapman S.B."/>
            <person name="Gearin G."/>
            <person name="Goldberg J."/>
            <person name="Griggs A."/>
            <person name="Gujja S."/>
            <person name="Hansen M."/>
            <person name="Heiman D."/>
            <person name="Howarth C."/>
            <person name="Larimer J."/>
            <person name="Lui A."/>
            <person name="MacDonald P.J.P."/>
            <person name="McCowen C."/>
            <person name="Montmayeur A."/>
            <person name="Murphy C."/>
            <person name="Neiman D."/>
            <person name="Pearson M."/>
            <person name="Priest M."/>
            <person name="Roberts A."/>
            <person name="Saif S."/>
            <person name="Shea T."/>
            <person name="Sisk P."/>
            <person name="Stolte C."/>
            <person name="Sykes S."/>
            <person name="Wortman J."/>
            <person name="Nusbaum C."/>
            <person name="Birren B."/>
        </authorList>
    </citation>
    <scope>NUCLEOTIDE SEQUENCE [LARGE SCALE GENOMIC DNA]</scope>
    <source>
        <strain evidence="2">INRA-310</strain>
    </source>
</reference>
<proteinExistence type="predicted"/>
<sequence>MRLLTPCRHLIQCRVRRVVRGAGSRYQVHGRPHAAARLDQDSGRWTGLERLGQAAGCHQEALVAAETPLGFRTIAMLAISVTDRFMDFIVRRRKHRGLYTSRSLVGCKAKLECSAPQMIWKLLQNGMSLFASFVTN</sequence>
<protein>
    <submittedName>
        <fullName evidence="1">Uncharacterized protein</fullName>
    </submittedName>
</protein>
<gene>
    <name evidence="1" type="ORF">PPTG_15330</name>
</gene>
<evidence type="ECO:0000313" key="1">
    <source>
        <dbReference type="EMBL" id="ETN03964.1"/>
    </source>
</evidence>
<dbReference type="RefSeq" id="XP_008910634.1">
    <property type="nucleotide sequence ID" value="XM_008912386.1"/>
</dbReference>
<evidence type="ECO:0000313" key="2">
    <source>
        <dbReference type="Proteomes" id="UP000018817"/>
    </source>
</evidence>
<name>W2PUR8_PHYN3</name>
<dbReference type="EMBL" id="KI669607">
    <property type="protein sequence ID" value="ETN03964.1"/>
    <property type="molecule type" value="Genomic_DNA"/>
</dbReference>
<dbReference type="AlphaFoldDB" id="W2PUR8"/>
<accession>W2PUR8</accession>
<dbReference type="VEuPathDB" id="FungiDB:PPTG_15330"/>
<reference evidence="1 2" key="2">
    <citation type="submission" date="2013-11" db="EMBL/GenBank/DDBJ databases">
        <title>The Genome Sequence of Phytophthora parasitica INRA-310.</title>
        <authorList>
            <consortium name="The Broad Institute Genomics Platform"/>
            <person name="Russ C."/>
            <person name="Tyler B."/>
            <person name="Panabieres F."/>
            <person name="Shan W."/>
            <person name="Tripathy S."/>
            <person name="Grunwald N."/>
            <person name="Machado M."/>
            <person name="Johnson C.S."/>
            <person name="Arredondo F."/>
            <person name="Hong C."/>
            <person name="Coffey M."/>
            <person name="Young S.K."/>
            <person name="Zeng Q."/>
            <person name="Gargeya S."/>
            <person name="Fitzgerald M."/>
            <person name="Abouelleil A."/>
            <person name="Alvarado L."/>
            <person name="Chapman S.B."/>
            <person name="Gainer-Dewar J."/>
            <person name="Goldberg J."/>
            <person name="Griggs A."/>
            <person name="Gujja S."/>
            <person name="Hansen M."/>
            <person name="Howarth C."/>
            <person name="Imamovic A."/>
            <person name="Ireland A."/>
            <person name="Larimer J."/>
            <person name="McCowan C."/>
            <person name="Murphy C."/>
            <person name="Pearson M."/>
            <person name="Poon T.W."/>
            <person name="Priest M."/>
            <person name="Roberts A."/>
            <person name="Saif S."/>
            <person name="Shea T."/>
            <person name="Sykes S."/>
            <person name="Wortman J."/>
            <person name="Nusbaum C."/>
            <person name="Birren B."/>
        </authorList>
    </citation>
    <scope>NUCLEOTIDE SEQUENCE [LARGE SCALE GENOMIC DNA]</scope>
    <source>
        <strain evidence="1 2">INRA-310</strain>
    </source>
</reference>
<dbReference type="Proteomes" id="UP000018817">
    <property type="component" value="Unassembled WGS sequence"/>
</dbReference>
<dbReference type="GeneID" id="20184517"/>
<organism evidence="1 2">
    <name type="scientific">Phytophthora nicotianae (strain INRA-310)</name>
    <name type="common">Phytophthora parasitica</name>
    <dbReference type="NCBI Taxonomy" id="761204"/>
    <lineage>
        <taxon>Eukaryota</taxon>
        <taxon>Sar</taxon>
        <taxon>Stramenopiles</taxon>
        <taxon>Oomycota</taxon>
        <taxon>Peronosporomycetes</taxon>
        <taxon>Peronosporales</taxon>
        <taxon>Peronosporaceae</taxon>
        <taxon>Phytophthora</taxon>
    </lineage>
</organism>